<evidence type="ECO:0000256" key="1">
    <source>
        <dbReference type="SAM" id="MobiDB-lite"/>
    </source>
</evidence>
<sequence>MALDPRRAVIPNDSRCEPSNQRRQTQAKKRKDFFNTLGKIGDIEE</sequence>
<organism evidence="2">
    <name type="scientific">marine sediment metagenome</name>
    <dbReference type="NCBI Taxonomy" id="412755"/>
    <lineage>
        <taxon>unclassified sequences</taxon>
        <taxon>metagenomes</taxon>
        <taxon>ecological metagenomes</taxon>
    </lineage>
</organism>
<feature type="non-terminal residue" evidence="2">
    <location>
        <position position="45"/>
    </location>
</feature>
<dbReference type="AlphaFoldDB" id="X1FLE5"/>
<feature type="region of interest" description="Disordered" evidence="1">
    <location>
        <begin position="1"/>
        <end position="32"/>
    </location>
</feature>
<accession>X1FLE5</accession>
<proteinExistence type="predicted"/>
<evidence type="ECO:0000313" key="2">
    <source>
        <dbReference type="EMBL" id="GAH30194.1"/>
    </source>
</evidence>
<name>X1FLE5_9ZZZZ</name>
<reference evidence="2" key="1">
    <citation type="journal article" date="2014" name="Front. Microbiol.">
        <title>High frequency of phylogenetically diverse reductive dehalogenase-homologous genes in deep subseafloor sedimentary metagenomes.</title>
        <authorList>
            <person name="Kawai M."/>
            <person name="Futagami T."/>
            <person name="Toyoda A."/>
            <person name="Takaki Y."/>
            <person name="Nishi S."/>
            <person name="Hori S."/>
            <person name="Arai W."/>
            <person name="Tsubouchi T."/>
            <person name="Morono Y."/>
            <person name="Uchiyama I."/>
            <person name="Ito T."/>
            <person name="Fujiyama A."/>
            <person name="Inagaki F."/>
            <person name="Takami H."/>
        </authorList>
    </citation>
    <scope>NUCLEOTIDE SEQUENCE</scope>
    <source>
        <strain evidence="2">Expedition CK06-06</strain>
    </source>
</reference>
<protein>
    <submittedName>
        <fullName evidence="2">Uncharacterized protein</fullName>
    </submittedName>
</protein>
<gene>
    <name evidence="2" type="ORF">S01H4_65958</name>
</gene>
<comment type="caution">
    <text evidence="2">The sequence shown here is derived from an EMBL/GenBank/DDBJ whole genome shotgun (WGS) entry which is preliminary data.</text>
</comment>
<dbReference type="EMBL" id="BART01040592">
    <property type="protein sequence ID" value="GAH30194.1"/>
    <property type="molecule type" value="Genomic_DNA"/>
</dbReference>